<evidence type="ECO:0000256" key="1">
    <source>
        <dbReference type="ARBA" id="ARBA00004123"/>
    </source>
</evidence>
<evidence type="ECO:0000256" key="7">
    <source>
        <dbReference type="ARBA" id="ARBA00022840"/>
    </source>
</evidence>
<dbReference type="FunFam" id="3.40.50.300:FF:000141">
    <property type="entry name" value="ATP-dependent RNA helicase DOB1"/>
    <property type="match status" value="1"/>
</dbReference>
<dbReference type="Pfam" id="PF08148">
    <property type="entry name" value="DSHCT"/>
    <property type="match status" value="1"/>
</dbReference>
<dbReference type="FunFam" id="3.40.50.300:FF:000083">
    <property type="entry name" value="ATP-dependent RNA helicase DOB1"/>
    <property type="match status" value="1"/>
</dbReference>
<gene>
    <name evidence="13" type="primary">Mtrex</name>
    <name evidence="13" type="ORF">TNCT_148431</name>
</gene>
<dbReference type="Pfam" id="PF00271">
    <property type="entry name" value="Helicase_C"/>
    <property type="match status" value="1"/>
</dbReference>
<evidence type="ECO:0000256" key="10">
    <source>
        <dbReference type="SAM" id="MobiDB-lite"/>
    </source>
</evidence>
<keyword evidence="8" id="KW-0539">Nucleus</keyword>
<keyword evidence="7" id="KW-0067">ATP-binding</keyword>
<dbReference type="InterPro" id="IPR048392">
    <property type="entry name" value="MTR4-like_stalk"/>
</dbReference>
<organism evidence="13 14">
    <name type="scientific">Trichonephila clavata</name>
    <name type="common">Joro spider</name>
    <name type="synonym">Nephila clavata</name>
    <dbReference type="NCBI Taxonomy" id="2740835"/>
    <lineage>
        <taxon>Eukaryota</taxon>
        <taxon>Metazoa</taxon>
        <taxon>Ecdysozoa</taxon>
        <taxon>Arthropoda</taxon>
        <taxon>Chelicerata</taxon>
        <taxon>Arachnida</taxon>
        <taxon>Araneae</taxon>
        <taxon>Araneomorphae</taxon>
        <taxon>Entelegynae</taxon>
        <taxon>Araneoidea</taxon>
        <taxon>Nephilidae</taxon>
        <taxon>Trichonephila</taxon>
    </lineage>
</organism>
<dbReference type="CDD" id="cd18795">
    <property type="entry name" value="SF2_C_Ski2"/>
    <property type="match status" value="1"/>
</dbReference>
<dbReference type="GO" id="GO:0004386">
    <property type="term" value="F:helicase activity"/>
    <property type="evidence" value="ECO:0007669"/>
    <property type="project" value="UniProtKB-KW"/>
</dbReference>
<dbReference type="GO" id="GO:0016787">
    <property type="term" value="F:hydrolase activity"/>
    <property type="evidence" value="ECO:0007669"/>
    <property type="project" value="UniProtKB-KW"/>
</dbReference>
<comment type="similarity">
    <text evidence="2">Belongs to the helicase family. SKI2 subfamily.</text>
</comment>
<dbReference type="Pfam" id="PF21408">
    <property type="entry name" value="MTR4-like_stalk"/>
    <property type="match status" value="1"/>
</dbReference>
<feature type="compositionally biased region" description="Basic and acidic residues" evidence="10">
    <location>
        <begin position="28"/>
        <end position="37"/>
    </location>
</feature>
<keyword evidence="3" id="KW-0698">rRNA processing</keyword>
<evidence type="ECO:0000256" key="6">
    <source>
        <dbReference type="ARBA" id="ARBA00022806"/>
    </source>
</evidence>
<evidence type="ECO:0000313" key="14">
    <source>
        <dbReference type="Proteomes" id="UP000887116"/>
    </source>
</evidence>
<dbReference type="SMART" id="SM01142">
    <property type="entry name" value="DSHCT"/>
    <property type="match status" value="1"/>
</dbReference>
<dbReference type="PROSITE" id="PS51192">
    <property type="entry name" value="HELICASE_ATP_BIND_1"/>
    <property type="match status" value="1"/>
</dbReference>
<keyword evidence="4" id="KW-0547">Nucleotide-binding</keyword>
<dbReference type="PANTHER" id="PTHR12131:SF7">
    <property type="entry name" value="EXOSOME RNA HELICASE MTR4"/>
    <property type="match status" value="1"/>
</dbReference>
<name>A0A8X6G4Y8_TRICU</name>
<dbReference type="CDD" id="cd13154">
    <property type="entry name" value="KOW_Mtr4"/>
    <property type="match status" value="1"/>
</dbReference>
<dbReference type="FunFam" id="2.40.30.300:FF:000001">
    <property type="entry name" value="Mtr4 exosome RNA helicase"/>
    <property type="match status" value="1"/>
</dbReference>
<evidence type="ECO:0000313" key="13">
    <source>
        <dbReference type="EMBL" id="GFQ96221.1"/>
    </source>
</evidence>
<dbReference type="SUPFAM" id="SSF52540">
    <property type="entry name" value="P-loop containing nucleoside triphosphate hydrolases"/>
    <property type="match status" value="1"/>
</dbReference>
<feature type="region of interest" description="Disordered" evidence="10">
    <location>
        <begin position="1"/>
        <end position="37"/>
    </location>
</feature>
<protein>
    <submittedName>
        <fullName evidence="13">Exosome RNA helicase MTR4</fullName>
    </submittedName>
</protein>
<dbReference type="InterPro" id="IPR001650">
    <property type="entry name" value="Helicase_C-like"/>
</dbReference>
<dbReference type="GO" id="GO:0005634">
    <property type="term" value="C:nucleus"/>
    <property type="evidence" value="ECO:0007669"/>
    <property type="project" value="UniProtKB-SubCell"/>
</dbReference>
<evidence type="ECO:0000256" key="5">
    <source>
        <dbReference type="ARBA" id="ARBA00022801"/>
    </source>
</evidence>
<dbReference type="SMART" id="SM00490">
    <property type="entry name" value="HELICc"/>
    <property type="match status" value="1"/>
</dbReference>
<dbReference type="SMART" id="SM00487">
    <property type="entry name" value="DEXDc"/>
    <property type="match status" value="1"/>
</dbReference>
<dbReference type="GO" id="GO:0003676">
    <property type="term" value="F:nucleic acid binding"/>
    <property type="evidence" value="ECO:0007669"/>
    <property type="project" value="InterPro"/>
</dbReference>
<feature type="domain" description="Helicase C-terminal" evidence="12">
    <location>
        <begin position="919"/>
        <end position="1120"/>
    </location>
</feature>
<dbReference type="CDD" id="cd18024">
    <property type="entry name" value="DEXHc_Mtr4-like"/>
    <property type="match status" value="1"/>
</dbReference>
<dbReference type="InterPro" id="IPR025696">
    <property type="entry name" value="Beta-barrel_MTR4"/>
</dbReference>
<dbReference type="OrthoDB" id="64767at2759"/>
<accession>A0A8X6G4Y8</accession>
<keyword evidence="5" id="KW-0378">Hydrolase</keyword>
<dbReference type="FunFam" id="1.10.3380.30:FF:000002">
    <property type="entry name" value="superkiller viralicidic activity 2-like 2"/>
    <property type="match status" value="1"/>
</dbReference>
<dbReference type="Pfam" id="PF00270">
    <property type="entry name" value="DEAD"/>
    <property type="match status" value="1"/>
</dbReference>
<dbReference type="InterPro" id="IPR012961">
    <property type="entry name" value="Ski2/MTR4_C"/>
</dbReference>
<dbReference type="InterPro" id="IPR027417">
    <property type="entry name" value="P-loop_NTPase"/>
</dbReference>
<dbReference type="PROSITE" id="PS51194">
    <property type="entry name" value="HELICASE_CTER"/>
    <property type="match status" value="1"/>
</dbReference>
<evidence type="ECO:0000259" key="11">
    <source>
        <dbReference type="PROSITE" id="PS51192"/>
    </source>
</evidence>
<dbReference type="InterPro" id="IPR011545">
    <property type="entry name" value="DEAD/DEAH_box_helicase_dom"/>
</dbReference>
<dbReference type="Gene3D" id="3.40.50.300">
    <property type="entry name" value="P-loop containing nucleotide triphosphate hydrolases"/>
    <property type="match status" value="2"/>
</dbReference>
<evidence type="ECO:0000256" key="9">
    <source>
        <dbReference type="SAM" id="Coils"/>
    </source>
</evidence>
<evidence type="ECO:0000256" key="2">
    <source>
        <dbReference type="ARBA" id="ARBA00010140"/>
    </source>
</evidence>
<dbReference type="Pfam" id="PF13234">
    <property type="entry name" value="MTR4_beta-barrel"/>
    <property type="match status" value="1"/>
</dbReference>
<comment type="subcellular location">
    <subcellularLocation>
        <location evidence="1">Nucleus</location>
    </subcellularLocation>
</comment>
<evidence type="ECO:0000259" key="12">
    <source>
        <dbReference type="PROSITE" id="PS51194"/>
    </source>
</evidence>
<reference evidence="13" key="1">
    <citation type="submission" date="2020-07" db="EMBL/GenBank/DDBJ databases">
        <title>Multicomponent nature underlies the extraordinary mechanical properties of spider dragline silk.</title>
        <authorList>
            <person name="Kono N."/>
            <person name="Nakamura H."/>
            <person name="Mori M."/>
            <person name="Yoshida Y."/>
            <person name="Ohtoshi R."/>
            <person name="Malay A.D."/>
            <person name="Moran D.A.P."/>
            <person name="Tomita M."/>
            <person name="Numata K."/>
            <person name="Arakawa K."/>
        </authorList>
    </citation>
    <scope>NUCLEOTIDE SEQUENCE</scope>
</reference>
<feature type="domain" description="Helicase ATP-binding" evidence="11">
    <location>
        <begin position="692"/>
        <end position="848"/>
    </location>
</feature>
<keyword evidence="14" id="KW-1185">Reference proteome</keyword>
<feature type="compositionally biased region" description="Polar residues" evidence="10">
    <location>
        <begin position="15"/>
        <end position="27"/>
    </location>
</feature>
<dbReference type="GO" id="GO:0005524">
    <property type="term" value="F:ATP binding"/>
    <property type="evidence" value="ECO:0007669"/>
    <property type="project" value="UniProtKB-KW"/>
</dbReference>
<evidence type="ECO:0000256" key="4">
    <source>
        <dbReference type="ARBA" id="ARBA00022741"/>
    </source>
</evidence>
<dbReference type="Gene3D" id="1.10.3380.30">
    <property type="match status" value="2"/>
</dbReference>
<dbReference type="GO" id="GO:0000460">
    <property type="term" value="P:maturation of 5.8S rRNA"/>
    <property type="evidence" value="ECO:0007669"/>
    <property type="project" value="TreeGrafter"/>
</dbReference>
<keyword evidence="6 13" id="KW-0347">Helicase</keyword>
<dbReference type="EMBL" id="BMAO01034395">
    <property type="protein sequence ID" value="GFQ96221.1"/>
    <property type="molecule type" value="Genomic_DNA"/>
</dbReference>
<dbReference type="Gene3D" id="2.40.30.300">
    <property type="match status" value="1"/>
</dbReference>
<dbReference type="Proteomes" id="UP000887116">
    <property type="component" value="Unassembled WGS sequence"/>
</dbReference>
<dbReference type="InterPro" id="IPR014001">
    <property type="entry name" value="Helicase_ATP-bd"/>
</dbReference>
<sequence length="1586" mass="181586">MPPIRRSNLGRRTRNATNQANYRSNRTAQERDDGNERERIRISQTREARARHSTNNRASLNRAAFSYDVSIDYSNYQCVVIGSMNSVCSHCKALKYKNEANGLCCANGKVKLIPLDPPPEPLYSLVSGIGTDSIHFLTHIQQYNNCFQMTSFGATNVVRENFMPTFKVSIIAVTHNYFSEQNFLSPKSTADNGKLTIVKLNQKDIEIDNRWIVPYSPILSKTFKAHINVESCHSVKSIKYICKYVTKGSDMAVIGIGAENSNDEVTQYQMGRYVSSNEAVWRIFSFPIHERHPSVVHLAVHLENGQRVYFTAQNAVQRAAQPPSTTLTSFFETYQNDDFAQTLLYSEMPKYYTWNQSSRGFIRRKQGKPVPGYTDVYSTDEIGRIYSVHPSNDECFYLRLLLVNVRGPTSFQQLRTVDGELCGSYREACQRLQLLENDAHWDQTLNDAVISSHAHQIRTLFSIIISTCFPSNPIDLWIKYKDYMCDDILYQIRNRMGNPNIQISEEIYNEALISIEDMCLIMSNKLLIQLGLTTPNRPMHDAFNQELHRERLYDLNTLKELIQTNLSLLNEQQNVFDDAPSKITKRNESTVKQEKDPQKVKDFLKEITDGKRSYDEDRDGEAKKIKVGDILDDINPEEFSSRIQVHVVETVEACLHEVAVPHDSEYVPLRQSQNPRSRNYKFKLDPFQNEAILCLENNQSVLVSAHTSAGKTVVAEYAIAMSLRDKQRVIYTTPIKALSNQKYREFFEEFKDVGLLTGDVTINPSASCLIMTTEILRSMLYRGSEVMREVGWVIFDEIHYMRDKERGVVWEETIILLPDSVHYVFLSATIPNARQFAEWICYLHHQPCHVVYTDYRPVPLQQYIFPAGGDGLHLVVDENGNFCEENFNTAMNVLQVTAGNAKGDSAMKGRKGGFKDNSNCYKIIKLIMERSFAPVIVFSFSKKECEAYALQMARLDFNSGEEKLLVEEVFKNAMDVLSDDDKRLPQVEHVLPLLKRGIGIHHSGLLPILKETIEILFSEGLIKALFATETFAMGLNMPARTVLFTNARKFDGKDFRWLTSGEYIQMSGRAGRRGLDKRGIVILMVDEKMSPSVGKEIVKGLPDPINSAFHLTYNMVLNLLRVDEINPEYMLERSFFQFQNYSVIPQLYEKIKTLQKKHDAIHIDREDEIDSYYKIKKQLSALAEEYHAYIVQPEYCVPFFQPGRLVKVKNGDDDFGWGVIINYQKKKIESGIKESVFYVVDVLLEVSKESSETKVTSNLKPPQPNEKGIMQIVPIKLNLIQQLSTVRAHTPKDLRPLDNRMQVLKTIQTILERFTEGLPLLDPIEDMKIKDQGIKDVLKKIEAFTSRLNHHPLHNDPSVGELLEEYKKKLEIESDIKEAKLELKKARSLLQMDELKCRKRVLRRIGYCTASDVIEIKGRVACEISSADELLLTEMIFNGAFNNLDVHQTTSLLSCFVFQEKSNDMPKLTEELSGPLRLMQDTARRIAKISKECKLEIDVDTYVDSFKPNLMDVVNSWSKGASFANICQMTDVFEGSVIRCMRRLEELQRQMCQAAKAIGNTELENKFSEGIKLIKRDIVFAASLYL</sequence>
<comment type="caution">
    <text evidence="13">The sequence shown here is derived from an EMBL/GenBank/DDBJ whole genome shotgun (WGS) entry which is preliminary data.</text>
</comment>
<keyword evidence="9" id="KW-0175">Coiled coil</keyword>
<dbReference type="PANTHER" id="PTHR12131">
    <property type="entry name" value="ATP-DEPENDENT RNA AND DNA HELICASE"/>
    <property type="match status" value="1"/>
</dbReference>
<dbReference type="InterPro" id="IPR050699">
    <property type="entry name" value="RNA-DNA_Helicase"/>
</dbReference>
<proteinExistence type="inferred from homology"/>
<evidence type="ECO:0000256" key="8">
    <source>
        <dbReference type="ARBA" id="ARBA00023242"/>
    </source>
</evidence>
<evidence type="ECO:0000256" key="3">
    <source>
        <dbReference type="ARBA" id="ARBA00022552"/>
    </source>
</evidence>
<feature type="coiled-coil region" evidence="9">
    <location>
        <begin position="1367"/>
        <end position="1396"/>
    </location>
</feature>